<keyword evidence="5 11" id="KW-0269">Exonuclease</keyword>
<dbReference type="EMBL" id="BAAADJ010000023">
    <property type="protein sequence ID" value="GAA0334302.1"/>
    <property type="molecule type" value="Genomic_DNA"/>
</dbReference>
<dbReference type="InterPro" id="IPR001667">
    <property type="entry name" value="DDH_dom"/>
</dbReference>
<dbReference type="InterPro" id="IPR038763">
    <property type="entry name" value="DHH_sf"/>
</dbReference>
<evidence type="ECO:0000256" key="1">
    <source>
        <dbReference type="ARBA" id="ARBA00005915"/>
    </source>
</evidence>
<reference evidence="11 12" key="1">
    <citation type="journal article" date="2019" name="Int. J. Syst. Evol. Microbiol.">
        <title>The Global Catalogue of Microorganisms (GCM) 10K type strain sequencing project: providing services to taxonomists for standard genome sequencing and annotation.</title>
        <authorList>
            <consortium name="The Broad Institute Genomics Platform"/>
            <consortium name="The Broad Institute Genome Sequencing Center for Infectious Disease"/>
            <person name="Wu L."/>
            <person name="Ma J."/>
        </authorList>
    </citation>
    <scope>NUCLEOTIDE SEQUENCE [LARGE SCALE GENOMIC DNA]</scope>
    <source>
        <strain evidence="11 12">JCM 9731</strain>
    </source>
</reference>
<dbReference type="GO" id="GO:0004527">
    <property type="term" value="F:exonuclease activity"/>
    <property type="evidence" value="ECO:0007669"/>
    <property type="project" value="UniProtKB-KW"/>
</dbReference>
<dbReference type="Proteomes" id="UP001500782">
    <property type="component" value="Unassembled WGS sequence"/>
</dbReference>
<dbReference type="Gene3D" id="3.90.1640.30">
    <property type="match status" value="1"/>
</dbReference>
<evidence type="ECO:0000313" key="12">
    <source>
        <dbReference type="Proteomes" id="UP001500782"/>
    </source>
</evidence>
<proteinExistence type="inferred from homology"/>
<dbReference type="NCBIfam" id="TIGR00644">
    <property type="entry name" value="recJ"/>
    <property type="match status" value="1"/>
</dbReference>
<evidence type="ECO:0000256" key="4">
    <source>
        <dbReference type="ARBA" id="ARBA00022801"/>
    </source>
</evidence>
<dbReference type="Pfam" id="PF10141">
    <property type="entry name" value="ssDNA-exonuc_C"/>
    <property type="match status" value="1"/>
</dbReference>
<feature type="domain" description="DHHA1" evidence="8">
    <location>
        <begin position="345"/>
        <end position="438"/>
    </location>
</feature>
<dbReference type="InterPro" id="IPR004610">
    <property type="entry name" value="RecJ"/>
</dbReference>
<evidence type="ECO:0000259" key="9">
    <source>
        <dbReference type="Pfam" id="PF10141"/>
    </source>
</evidence>
<dbReference type="InterPro" id="IPR051673">
    <property type="entry name" value="SSDNA_exonuclease_RecJ"/>
</dbReference>
<feature type="coiled-coil region" evidence="6">
    <location>
        <begin position="299"/>
        <end position="326"/>
    </location>
</feature>
<sequence length="778" mass="87804">MLKSKNRWMVSEENPENIQLLSKELNVSPIVAKLLSSRGLDDIESAKSFIHTDQLTFHDPFLMRDMEKAVARIQKAIDKNEAILVFGDYDADGVTSTTVMMTVLQDLGANVQFYIPDRFTEGYGPNKEAFYQAKEEGISLIITVDTGISAQEEIEFANELGMDVIITDHHEPGETLPNALAIIHPRVGEKYPFASLAGVGVAWKVAHALYGKLPEQLLELVCIGTIADLVPLQDENRLIVIEGLKHLRKTTRKGLLSLLAKAKVDPGNVDEETIGFTLGPRINAAGRLTSASIAVLLLLSKDQLEADEYASEIEALNKERQKIVQETVKEAIAQVHETHDLEKDRVIVVANEGWNSGVIGIVASRLVNDFYRPTFVFSIDPVEGTAKGSARSIEGFDLYENLTEVKELLPHYGGHPMAAGMSLKASDLEEFRKRMNSLALEKLSEEDLTPVLHLDATLQLEDIDIEAIEEMKLLAPFGVQNPKPKILIEQSPIADLRKIGADKNHLKMLIGEQHQMDVIGFGYGELAEEMSPFSQVNIVGELSINEWNNRKKPQLMMQDISISEWQLFDWRGIQGLLEKLNHLPKDKLKIIIFDEKSVSLLRGQYMDYVSHILDAEIDPSDFVVLLDLPLSKRDLEQVLSNGMPARIYAHFSSMENHFLQTIPTREHFKWFYGFLLKNQSFDLKKHGVALAKRRGWTNETIEFICKVFFELEFVTIDNGVVTIGPTKQKRDLTDSPTFRKKEERVELEKELVYSSYSELKTLFGSLSHRNERAREEIK</sequence>
<comment type="similarity">
    <text evidence="1">Belongs to the RecJ family.</text>
</comment>
<dbReference type="RefSeq" id="WP_343799774.1">
    <property type="nucleotide sequence ID" value="NZ_BAAADJ010000023.1"/>
</dbReference>
<dbReference type="Pfam" id="PF02272">
    <property type="entry name" value="DHHA1"/>
    <property type="match status" value="1"/>
</dbReference>
<dbReference type="InterPro" id="IPR018779">
    <property type="entry name" value="RecJ_C"/>
</dbReference>
<dbReference type="Pfam" id="PF17768">
    <property type="entry name" value="RecJ_OB"/>
    <property type="match status" value="1"/>
</dbReference>
<dbReference type="PANTHER" id="PTHR30255">
    <property type="entry name" value="SINGLE-STRANDED-DNA-SPECIFIC EXONUCLEASE RECJ"/>
    <property type="match status" value="1"/>
</dbReference>
<dbReference type="SUPFAM" id="SSF64182">
    <property type="entry name" value="DHH phosphoesterases"/>
    <property type="match status" value="1"/>
</dbReference>
<evidence type="ECO:0000313" key="11">
    <source>
        <dbReference type="EMBL" id="GAA0334302.1"/>
    </source>
</evidence>
<evidence type="ECO:0000259" key="8">
    <source>
        <dbReference type="Pfam" id="PF02272"/>
    </source>
</evidence>
<evidence type="ECO:0000256" key="6">
    <source>
        <dbReference type="SAM" id="Coils"/>
    </source>
</evidence>
<evidence type="ECO:0000256" key="5">
    <source>
        <dbReference type="ARBA" id="ARBA00022839"/>
    </source>
</evidence>
<keyword evidence="6" id="KW-0175">Coiled coil</keyword>
<evidence type="ECO:0000259" key="10">
    <source>
        <dbReference type="Pfam" id="PF17768"/>
    </source>
</evidence>
<evidence type="ECO:0000259" key="7">
    <source>
        <dbReference type="Pfam" id="PF01368"/>
    </source>
</evidence>
<protein>
    <recommendedName>
        <fullName evidence="2">Single-stranded-DNA-specific exonuclease RecJ</fullName>
    </recommendedName>
</protein>
<feature type="domain" description="RecJ OB" evidence="10">
    <location>
        <begin position="454"/>
        <end position="559"/>
    </location>
</feature>
<accession>A0ABN0WE06</accession>
<dbReference type="PANTHER" id="PTHR30255:SF2">
    <property type="entry name" value="SINGLE-STRANDED-DNA-SPECIFIC EXONUCLEASE RECJ"/>
    <property type="match status" value="1"/>
</dbReference>
<dbReference type="InterPro" id="IPR003156">
    <property type="entry name" value="DHHA1_dom"/>
</dbReference>
<name>A0ABN0WE06_9BACI</name>
<keyword evidence="3" id="KW-0540">Nuclease</keyword>
<comment type="caution">
    <text evidence="11">The sequence shown here is derived from an EMBL/GenBank/DDBJ whole genome shotgun (WGS) entry which is preliminary data.</text>
</comment>
<feature type="domain" description="DDH" evidence="7">
    <location>
        <begin position="83"/>
        <end position="225"/>
    </location>
</feature>
<dbReference type="Pfam" id="PF01368">
    <property type="entry name" value="DHH"/>
    <property type="match status" value="1"/>
</dbReference>
<dbReference type="InterPro" id="IPR041122">
    <property type="entry name" value="RecJ_OB"/>
</dbReference>
<keyword evidence="4" id="KW-0378">Hydrolase</keyword>
<gene>
    <name evidence="11" type="primary">recJ</name>
    <name evidence="11" type="ORF">GCM10008967_26370</name>
</gene>
<evidence type="ECO:0000256" key="3">
    <source>
        <dbReference type="ARBA" id="ARBA00022722"/>
    </source>
</evidence>
<evidence type="ECO:0000256" key="2">
    <source>
        <dbReference type="ARBA" id="ARBA00019841"/>
    </source>
</evidence>
<keyword evidence="12" id="KW-1185">Reference proteome</keyword>
<organism evidence="11 12">
    <name type="scientific">Bacillus carboniphilus</name>
    <dbReference type="NCBI Taxonomy" id="86663"/>
    <lineage>
        <taxon>Bacteria</taxon>
        <taxon>Bacillati</taxon>
        <taxon>Bacillota</taxon>
        <taxon>Bacilli</taxon>
        <taxon>Bacillales</taxon>
        <taxon>Bacillaceae</taxon>
        <taxon>Bacillus</taxon>
    </lineage>
</organism>
<feature type="domain" description="Single-stranded-DNA-specific exonuclease RecJ C-terminal" evidence="9">
    <location>
        <begin position="566"/>
        <end position="762"/>
    </location>
</feature>
<dbReference type="Gene3D" id="3.10.310.30">
    <property type="match status" value="1"/>
</dbReference>